<dbReference type="EMBL" id="BMAO01036768">
    <property type="protein sequence ID" value="GFR12953.1"/>
    <property type="molecule type" value="Genomic_DNA"/>
</dbReference>
<sequence length="105" mass="12456">MEIDSKRDLPEVHGNDLEKHEKERYLKVSGRIFNPMRCLAPYASRSKMLIFQIWKRSSEWNAIVPSCSKTELFDWSEIEIRLTAETKQSICRFALMSSYTSYESW</sequence>
<dbReference type="Proteomes" id="UP000887116">
    <property type="component" value="Unassembled WGS sequence"/>
</dbReference>
<dbReference type="InterPro" id="IPR008042">
    <property type="entry name" value="Retrotrans_Pao"/>
</dbReference>
<dbReference type="AlphaFoldDB" id="A0A8X6J703"/>
<name>A0A8X6J703_TRICU</name>
<evidence type="ECO:0000313" key="1">
    <source>
        <dbReference type="EMBL" id="GFR12953.1"/>
    </source>
</evidence>
<dbReference type="OrthoDB" id="10576269at2759"/>
<protein>
    <submittedName>
        <fullName evidence="1">Uncharacterized protein</fullName>
    </submittedName>
</protein>
<dbReference type="Pfam" id="PF05380">
    <property type="entry name" value="Peptidase_A17"/>
    <property type="match status" value="1"/>
</dbReference>
<reference evidence="1" key="1">
    <citation type="submission" date="2020-07" db="EMBL/GenBank/DDBJ databases">
        <title>Multicomponent nature underlies the extraordinary mechanical properties of spider dragline silk.</title>
        <authorList>
            <person name="Kono N."/>
            <person name="Nakamura H."/>
            <person name="Mori M."/>
            <person name="Yoshida Y."/>
            <person name="Ohtoshi R."/>
            <person name="Malay A.D."/>
            <person name="Moran D.A.P."/>
            <person name="Tomita M."/>
            <person name="Numata K."/>
            <person name="Arakawa K."/>
        </authorList>
    </citation>
    <scope>NUCLEOTIDE SEQUENCE</scope>
</reference>
<gene>
    <name evidence="1" type="ORF">TNCT_480581</name>
</gene>
<comment type="caution">
    <text evidence="1">The sequence shown here is derived from an EMBL/GenBank/DDBJ whole genome shotgun (WGS) entry which is preliminary data.</text>
</comment>
<accession>A0A8X6J703</accession>
<proteinExistence type="predicted"/>
<organism evidence="1 2">
    <name type="scientific">Trichonephila clavata</name>
    <name type="common">Joro spider</name>
    <name type="synonym">Nephila clavata</name>
    <dbReference type="NCBI Taxonomy" id="2740835"/>
    <lineage>
        <taxon>Eukaryota</taxon>
        <taxon>Metazoa</taxon>
        <taxon>Ecdysozoa</taxon>
        <taxon>Arthropoda</taxon>
        <taxon>Chelicerata</taxon>
        <taxon>Arachnida</taxon>
        <taxon>Araneae</taxon>
        <taxon>Araneomorphae</taxon>
        <taxon>Entelegynae</taxon>
        <taxon>Araneoidea</taxon>
        <taxon>Nephilidae</taxon>
        <taxon>Trichonephila</taxon>
    </lineage>
</organism>
<evidence type="ECO:0000313" key="2">
    <source>
        <dbReference type="Proteomes" id="UP000887116"/>
    </source>
</evidence>
<keyword evidence="2" id="KW-1185">Reference proteome</keyword>